<dbReference type="GO" id="GO:0016740">
    <property type="term" value="F:transferase activity"/>
    <property type="evidence" value="ECO:0007669"/>
    <property type="project" value="UniProtKB-KW"/>
</dbReference>
<name>A0A2U2C130_9BACT</name>
<dbReference type="SUPFAM" id="SSF53448">
    <property type="entry name" value="Nucleotide-diphospho-sugar transferases"/>
    <property type="match status" value="1"/>
</dbReference>
<feature type="domain" description="Glycosyltransferase 2-like" evidence="1">
    <location>
        <begin position="15"/>
        <end position="188"/>
    </location>
</feature>
<dbReference type="CDD" id="cd04186">
    <property type="entry name" value="GT_2_like_c"/>
    <property type="match status" value="1"/>
</dbReference>
<dbReference type="Gene3D" id="3.90.550.10">
    <property type="entry name" value="Spore Coat Polysaccharide Biosynthesis Protein SpsA, Chain A"/>
    <property type="match status" value="1"/>
</dbReference>
<organism evidence="2 3">
    <name type="scientific">Aliarcobacter skirrowii</name>
    <dbReference type="NCBI Taxonomy" id="28200"/>
    <lineage>
        <taxon>Bacteria</taxon>
        <taxon>Pseudomonadati</taxon>
        <taxon>Campylobacterota</taxon>
        <taxon>Epsilonproteobacteria</taxon>
        <taxon>Campylobacterales</taxon>
        <taxon>Arcobacteraceae</taxon>
        <taxon>Aliarcobacter</taxon>
    </lineage>
</organism>
<accession>A0A2U2C130</accession>
<proteinExistence type="predicted"/>
<dbReference type="RefSeq" id="WP_109158418.1">
    <property type="nucleotide sequence ID" value="NZ_QEYI01000003.1"/>
</dbReference>
<gene>
    <name evidence="2" type="ORF">DF188_05760</name>
</gene>
<evidence type="ECO:0000313" key="3">
    <source>
        <dbReference type="Proteomes" id="UP000245014"/>
    </source>
</evidence>
<dbReference type="PANTHER" id="PTHR43179">
    <property type="entry name" value="RHAMNOSYLTRANSFERASE WBBL"/>
    <property type="match status" value="1"/>
</dbReference>
<protein>
    <submittedName>
        <fullName evidence="2">Glycosyl transferase family 2</fullName>
    </submittedName>
</protein>
<evidence type="ECO:0000259" key="1">
    <source>
        <dbReference type="Pfam" id="PF00535"/>
    </source>
</evidence>
<keyword evidence="2" id="KW-0808">Transferase</keyword>
<dbReference type="PANTHER" id="PTHR43179:SF10">
    <property type="entry name" value="GLYCOSYL TRANSFERASE"/>
    <property type="match status" value="1"/>
</dbReference>
<dbReference type="EMBL" id="QEYI01000003">
    <property type="protein sequence ID" value="PWE21718.1"/>
    <property type="molecule type" value="Genomic_DNA"/>
</dbReference>
<evidence type="ECO:0000313" key="2">
    <source>
        <dbReference type="EMBL" id="PWE21718.1"/>
    </source>
</evidence>
<dbReference type="AlphaFoldDB" id="A0A2U2C130"/>
<dbReference type="Pfam" id="PF00535">
    <property type="entry name" value="Glycos_transf_2"/>
    <property type="match status" value="1"/>
</dbReference>
<dbReference type="InterPro" id="IPR029044">
    <property type="entry name" value="Nucleotide-diphossugar_trans"/>
</dbReference>
<reference evidence="2 3" key="1">
    <citation type="submission" date="2018-05" db="EMBL/GenBank/DDBJ databases">
        <title>Antimicrobial susceptibility testing and genomic analysis of Arcobacter skirrowii strains and one Arcobacter butzleri isolated from German poultry farms.</title>
        <authorList>
            <person name="Haenel I."/>
            <person name="Hotzel H."/>
            <person name="Tomaso H."/>
            <person name="Busch A."/>
        </authorList>
    </citation>
    <scope>NUCLEOTIDE SEQUENCE [LARGE SCALE GENOMIC DNA]</scope>
    <source>
        <strain evidence="3">v</strain>
    </source>
</reference>
<dbReference type="InterPro" id="IPR001173">
    <property type="entry name" value="Glyco_trans_2-like"/>
</dbReference>
<comment type="caution">
    <text evidence="2">The sequence shown here is derived from an EMBL/GenBank/DDBJ whole genome shotgun (WGS) entry which is preliminary data.</text>
</comment>
<dbReference type="Proteomes" id="UP000245014">
    <property type="component" value="Unassembled WGS sequence"/>
</dbReference>
<sequence>MKLHATIVLFEDNDESLKKAIFSFLNTSLDVKLYLVDNSTTSRLKYLEKLDNRIVYIYNNSNIGFGKAHNIALQKSIEEGVAYHLILNPDVYFDSGVLEELFDFMEKNKDVANVMPKVFYPDGNLQYLCKLLPTPKELIARRFIKNDETIQKINHHYELRDSGYDKILNIPFLSGCFMFLRVAHLKEIGLFDEKIFMYMEDTDLNRRLHSKYKTIFYPKVSITHVHAKESYKRKLLLWEHIKSTIYYFNKYGWFFDSFRREKNKEVIKSIKELNKNL</sequence>